<comment type="caution">
    <text evidence="1">The sequence shown here is derived from an EMBL/GenBank/DDBJ whole genome shotgun (WGS) entry which is preliminary data.</text>
</comment>
<protein>
    <submittedName>
        <fullName evidence="1">Uncharacterized protein</fullName>
    </submittedName>
</protein>
<name>A0A820BZV3_9BILA</name>
<dbReference type="AlphaFoldDB" id="A0A820BZV3"/>
<accession>A0A820BZV3</accession>
<sequence length="127" mass="14777">MNLILPHYVILVVQFLNLYRLNPKSCIALCFDGASVISGCHAVIQTILCELDVCKVVPYYTEFYWIISKINSYFIVSSVTNAYFKDAQQVPRLDTTTKLKKWLDTRWESRWSSIDAIIKIKIPFLKH</sequence>
<evidence type="ECO:0000313" key="2">
    <source>
        <dbReference type="Proteomes" id="UP000663881"/>
    </source>
</evidence>
<organism evidence="1 2">
    <name type="scientific">Adineta steineri</name>
    <dbReference type="NCBI Taxonomy" id="433720"/>
    <lineage>
        <taxon>Eukaryota</taxon>
        <taxon>Metazoa</taxon>
        <taxon>Spiralia</taxon>
        <taxon>Gnathifera</taxon>
        <taxon>Rotifera</taxon>
        <taxon>Eurotatoria</taxon>
        <taxon>Bdelloidea</taxon>
        <taxon>Adinetida</taxon>
        <taxon>Adinetidae</taxon>
        <taxon>Adineta</taxon>
    </lineage>
</organism>
<reference evidence="1" key="1">
    <citation type="submission" date="2021-02" db="EMBL/GenBank/DDBJ databases">
        <authorList>
            <person name="Nowell W R."/>
        </authorList>
    </citation>
    <scope>NUCLEOTIDE SEQUENCE</scope>
</reference>
<gene>
    <name evidence="1" type="ORF">OKA104_LOCUS41684</name>
</gene>
<dbReference type="Proteomes" id="UP000663881">
    <property type="component" value="Unassembled WGS sequence"/>
</dbReference>
<dbReference type="EMBL" id="CAJOAY010009995">
    <property type="protein sequence ID" value="CAF4214128.1"/>
    <property type="molecule type" value="Genomic_DNA"/>
</dbReference>
<evidence type="ECO:0000313" key="1">
    <source>
        <dbReference type="EMBL" id="CAF4214128.1"/>
    </source>
</evidence>
<proteinExistence type="predicted"/>